<proteinExistence type="predicted"/>
<organism evidence="1 2">
    <name type="scientific">Aphis craccivora</name>
    <name type="common">Cowpea aphid</name>
    <dbReference type="NCBI Taxonomy" id="307492"/>
    <lineage>
        <taxon>Eukaryota</taxon>
        <taxon>Metazoa</taxon>
        <taxon>Ecdysozoa</taxon>
        <taxon>Arthropoda</taxon>
        <taxon>Hexapoda</taxon>
        <taxon>Insecta</taxon>
        <taxon>Pterygota</taxon>
        <taxon>Neoptera</taxon>
        <taxon>Paraneoptera</taxon>
        <taxon>Hemiptera</taxon>
        <taxon>Sternorrhyncha</taxon>
        <taxon>Aphidomorpha</taxon>
        <taxon>Aphidoidea</taxon>
        <taxon>Aphididae</taxon>
        <taxon>Aphidini</taxon>
        <taxon>Aphis</taxon>
        <taxon>Aphis</taxon>
    </lineage>
</organism>
<evidence type="ECO:0000313" key="1">
    <source>
        <dbReference type="EMBL" id="KAF0769106.1"/>
    </source>
</evidence>
<dbReference type="Proteomes" id="UP000478052">
    <property type="component" value="Unassembled WGS sequence"/>
</dbReference>
<sequence>MRCLFIFFCVSVYSISRRQNAPISTLGWFPM</sequence>
<accession>A0A6G0ZE98</accession>
<keyword evidence="2" id="KW-1185">Reference proteome</keyword>
<comment type="caution">
    <text evidence="1">The sequence shown here is derived from an EMBL/GenBank/DDBJ whole genome shotgun (WGS) entry which is preliminary data.</text>
</comment>
<reference evidence="1 2" key="1">
    <citation type="submission" date="2019-08" db="EMBL/GenBank/DDBJ databases">
        <title>Whole genome of Aphis craccivora.</title>
        <authorList>
            <person name="Voronova N.V."/>
            <person name="Shulinski R.S."/>
            <person name="Bandarenka Y.V."/>
            <person name="Zhorov D.G."/>
            <person name="Warner D."/>
        </authorList>
    </citation>
    <scope>NUCLEOTIDE SEQUENCE [LARGE SCALE GENOMIC DNA]</scope>
    <source>
        <strain evidence="1">180601</strain>
        <tissue evidence="1">Whole Body</tissue>
    </source>
</reference>
<dbReference type="AlphaFoldDB" id="A0A6G0ZE98"/>
<gene>
    <name evidence="1" type="ORF">FWK35_00017425</name>
</gene>
<name>A0A6G0ZE98_APHCR</name>
<protein>
    <submittedName>
        <fullName evidence="1">Uncharacterized protein</fullName>
    </submittedName>
</protein>
<evidence type="ECO:0000313" key="2">
    <source>
        <dbReference type="Proteomes" id="UP000478052"/>
    </source>
</evidence>
<dbReference type="EMBL" id="VUJU01000649">
    <property type="protein sequence ID" value="KAF0769106.1"/>
    <property type="molecule type" value="Genomic_DNA"/>
</dbReference>